<protein>
    <submittedName>
        <fullName evidence="3">Uncharacterized protein</fullName>
    </submittedName>
</protein>
<accession>A0A915KPH5</accession>
<sequence length="241" mass="28171">MNASKEINDEEKEDERSQRKTLMIFFILFCVIFFILLVLIVLSSAFLVHKSGHPRRWNPFDFISSKVSVENDLSCLKPDCVETCYTMDNEYAQKMMKFSLNESFHIARTEFKVEIQATYGSLVQINMMSPTDRMVWDFEIRLMKNTINLISDLNDVKVENVTEIEIKKNFFVYAKPILDVNHTLTGFHFDIQALNRSKISLGEVSVKLEPKEMVDLPEVPYRFEIYGPFRIFGYCTSTKTH</sequence>
<keyword evidence="1" id="KW-0472">Membrane</keyword>
<proteinExistence type="predicted"/>
<keyword evidence="2" id="KW-1185">Reference proteome</keyword>
<evidence type="ECO:0000313" key="2">
    <source>
        <dbReference type="Proteomes" id="UP000887565"/>
    </source>
</evidence>
<keyword evidence="1" id="KW-0812">Transmembrane</keyword>
<dbReference type="WBParaSite" id="nRc.2.0.1.t39950-RA">
    <property type="protein sequence ID" value="nRc.2.0.1.t39950-RA"/>
    <property type="gene ID" value="nRc.2.0.1.g39950"/>
</dbReference>
<dbReference type="Proteomes" id="UP000887565">
    <property type="component" value="Unplaced"/>
</dbReference>
<feature type="transmembrane region" description="Helical" evidence="1">
    <location>
        <begin position="22"/>
        <end position="48"/>
    </location>
</feature>
<name>A0A915KPH5_ROMCU</name>
<dbReference type="AlphaFoldDB" id="A0A915KPH5"/>
<evidence type="ECO:0000313" key="3">
    <source>
        <dbReference type="WBParaSite" id="nRc.2.0.1.t39950-RA"/>
    </source>
</evidence>
<reference evidence="3" key="1">
    <citation type="submission" date="2022-11" db="UniProtKB">
        <authorList>
            <consortium name="WormBaseParasite"/>
        </authorList>
    </citation>
    <scope>IDENTIFICATION</scope>
</reference>
<organism evidence="2 3">
    <name type="scientific">Romanomermis culicivorax</name>
    <name type="common">Nematode worm</name>
    <dbReference type="NCBI Taxonomy" id="13658"/>
    <lineage>
        <taxon>Eukaryota</taxon>
        <taxon>Metazoa</taxon>
        <taxon>Ecdysozoa</taxon>
        <taxon>Nematoda</taxon>
        <taxon>Enoplea</taxon>
        <taxon>Dorylaimia</taxon>
        <taxon>Mermithida</taxon>
        <taxon>Mermithoidea</taxon>
        <taxon>Mermithidae</taxon>
        <taxon>Romanomermis</taxon>
    </lineage>
</organism>
<keyword evidence="1" id="KW-1133">Transmembrane helix</keyword>
<evidence type="ECO:0000256" key="1">
    <source>
        <dbReference type="SAM" id="Phobius"/>
    </source>
</evidence>